<dbReference type="AlphaFoldDB" id="A0A0G0Y6U1"/>
<protein>
    <recommendedName>
        <fullName evidence="3">Transcriptional modulator of MazE/toxin, MazF</fullName>
    </recommendedName>
</protein>
<dbReference type="SUPFAM" id="SSF50118">
    <property type="entry name" value="Cell growth inhibitor/plasmid maintenance toxic component"/>
    <property type="match status" value="1"/>
</dbReference>
<dbReference type="InterPro" id="IPR003477">
    <property type="entry name" value="PemK-like"/>
</dbReference>
<dbReference type="Proteomes" id="UP000034160">
    <property type="component" value="Unassembled WGS sequence"/>
</dbReference>
<comment type="caution">
    <text evidence="1">The sequence shown here is derived from an EMBL/GenBank/DDBJ whole genome shotgun (WGS) entry which is preliminary data.</text>
</comment>
<evidence type="ECO:0000313" key="2">
    <source>
        <dbReference type="Proteomes" id="UP000034160"/>
    </source>
</evidence>
<dbReference type="InterPro" id="IPR011067">
    <property type="entry name" value="Plasmid_toxin/cell-grow_inhib"/>
</dbReference>
<evidence type="ECO:0008006" key="3">
    <source>
        <dbReference type="Google" id="ProtNLM"/>
    </source>
</evidence>
<reference evidence="1 2" key="1">
    <citation type="journal article" date="2015" name="Nature">
        <title>rRNA introns, odd ribosomes, and small enigmatic genomes across a large radiation of phyla.</title>
        <authorList>
            <person name="Brown C.T."/>
            <person name="Hug L.A."/>
            <person name="Thomas B.C."/>
            <person name="Sharon I."/>
            <person name="Castelle C.J."/>
            <person name="Singh A."/>
            <person name="Wilkins M.J."/>
            <person name="Williams K.H."/>
            <person name="Banfield J.F."/>
        </authorList>
    </citation>
    <scope>NUCLEOTIDE SEQUENCE [LARGE SCALE GENOMIC DNA]</scope>
</reference>
<dbReference type="Gene3D" id="2.30.30.110">
    <property type="match status" value="1"/>
</dbReference>
<dbReference type="STRING" id="1618356.UU93_C0007G0042"/>
<accession>A0A0G0Y6U1</accession>
<dbReference type="Pfam" id="PF02452">
    <property type="entry name" value="PemK_toxin"/>
    <property type="match status" value="1"/>
</dbReference>
<dbReference type="GO" id="GO:0003677">
    <property type="term" value="F:DNA binding"/>
    <property type="evidence" value="ECO:0007669"/>
    <property type="project" value="InterPro"/>
</dbReference>
<sequence length="106" mass="12056">MYKIFLVDFPFTENTSQKSRPVLQLSLPQGRYKIIIAAYITSREVLPLDGDVILDKLKGTGLTKKSTIRLFKLANFESSSLRGEIGVLPKDKVSEVRKKLKKILQF</sequence>
<organism evidence="1 2">
    <name type="scientific">Candidatus Amesbacteria bacterium GW2011_GWA2_42_12</name>
    <dbReference type="NCBI Taxonomy" id="1618356"/>
    <lineage>
        <taxon>Bacteria</taxon>
        <taxon>Candidatus Amesiibacteriota</taxon>
    </lineage>
</organism>
<evidence type="ECO:0000313" key="1">
    <source>
        <dbReference type="EMBL" id="KKS32437.1"/>
    </source>
</evidence>
<proteinExistence type="predicted"/>
<name>A0A0G0Y6U1_9BACT</name>
<dbReference type="EMBL" id="LCCN01000007">
    <property type="protein sequence ID" value="KKS32437.1"/>
    <property type="molecule type" value="Genomic_DNA"/>
</dbReference>
<gene>
    <name evidence="1" type="ORF">UU93_C0007G0042</name>
</gene>